<name>A0A9W3KKV4_BACTU</name>
<protein>
    <submittedName>
        <fullName evidence="1">Uncharacterized protein</fullName>
    </submittedName>
</protein>
<evidence type="ECO:0000313" key="1">
    <source>
        <dbReference type="EMBL" id="AHA75322.1"/>
    </source>
</evidence>
<dbReference type="KEGG" id="bthu:YBT1518_34326"/>
<dbReference type="EMBL" id="CP005937">
    <property type="protein sequence ID" value="AHA75322.1"/>
    <property type="molecule type" value="Genomic_DNA"/>
</dbReference>
<sequence>MAREKEKVTYNWNYKKIKDEPLFSEWLANQSNIAGTLNTLAQFSIRLLGTNDVEHFDSQKKLAELLLKQDEQFISAIVSILSNQTVYDNNLILHNSRNDIEPHIDNQVKVASTLEEGIIKQEESKDVNKEINEKDFF</sequence>
<organism evidence="1 2">
    <name type="scientific">Bacillus thuringiensis YBT-1518</name>
    <dbReference type="NCBI Taxonomy" id="529122"/>
    <lineage>
        <taxon>Bacteria</taxon>
        <taxon>Bacillati</taxon>
        <taxon>Bacillota</taxon>
        <taxon>Bacilli</taxon>
        <taxon>Bacillales</taxon>
        <taxon>Bacillaceae</taxon>
        <taxon>Bacillus</taxon>
        <taxon>Bacillus cereus group</taxon>
    </lineage>
</organism>
<reference evidence="1 2" key="1">
    <citation type="submission" date="2013-05" db="EMBL/GenBank/DDBJ databases">
        <title>Complete genome sequence of Bacillus thuringiensis YBT-1518, a typical strain with high toxicity to nematode.</title>
        <authorList>
            <person name="Wang P."/>
            <person name="Zhang C."/>
            <person name="Guo M."/>
            <person name="Guo S."/>
            <person name="Zhu Y."/>
            <person name="Zheng J."/>
            <person name="Zhu L."/>
            <person name="Ruan L."/>
            <person name="Peng D."/>
            <person name="Sun M."/>
        </authorList>
    </citation>
    <scope>NUCLEOTIDE SEQUENCE [LARGE SCALE GENOMIC DNA]</scope>
    <source>
        <strain evidence="1 2">YBT-1518</strain>
        <plasmid evidence="1 2">pBMB0230</plasmid>
    </source>
</reference>
<dbReference type="AlphaFoldDB" id="A0A9W3KKV4"/>
<gene>
    <name evidence="1" type="ORF">YBT1518_34326</name>
</gene>
<dbReference type="RefSeq" id="WP_023523643.1">
    <property type="nucleotide sequence ID" value="NC_022875.1"/>
</dbReference>
<evidence type="ECO:0000313" key="2">
    <source>
        <dbReference type="Proteomes" id="UP000018566"/>
    </source>
</evidence>
<accession>A0A9W3KKV4</accession>
<geneLocation type="plasmid" evidence="1 2">
    <name>pBMB0230</name>
</geneLocation>
<dbReference type="Proteomes" id="UP000018566">
    <property type="component" value="Plasmid pBMB0230"/>
</dbReference>
<proteinExistence type="predicted"/>
<keyword evidence="1" id="KW-0614">Plasmid</keyword>